<reference evidence="8 9" key="1">
    <citation type="journal article" date="2018" name="Proc. Natl. Acad. Sci. U.S.A.">
        <title>Draft genome sequence of Camellia sinensis var. sinensis provides insights into the evolution of the tea genome and tea quality.</title>
        <authorList>
            <person name="Wei C."/>
            <person name="Yang H."/>
            <person name="Wang S."/>
            <person name="Zhao J."/>
            <person name="Liu C."/>
            <person name="Gao L."/>
            <person name="Xia E."/>
            <person name="Lu Y."/>
            <person name="Tai Y."/>
            <person name="She G."/>
            <person name="Sun J."/>
            <person name="Cao H."/>
            <person name="Tong W."/>
            <person name="Gao Q."/>
            <person name="Li Y."/>
            <person name="Deng W."/>
            <person name="Jiang X."/>
            <person name="Wang W."/>
            <person name="Chen Q."/>
            <person name="Zhang S."/>
            <person name="Li H."/>
            <person name="Wu J."/>
            <person name="Wang P."/>
            <person name="Li P."/>
            <person name="Shi C."/>
            <person name="Zheng F."/>
            <person name="Jian J."/>
            <person name="Huang B."/>
            <person name="Shan D."/>
            <person name="Shi M."/>
            <person name="Fang C."/>
            <person name="Yue Y."/>
            <person name="Li F."/>
            <person name="Li D."/>
            <person name="Wei S."/>
            <person name="Han B."/>
            <person name="Jiang C."/>
            <person name="Yin Y."/>
            <person name="Xia T."/>
            <person name="Zhang Z."/>
            <person name="Bennetzen J.L."/>
            <person name="Zhao S."/>
            <person name="Wan X."/>
        </authorList>
    </citation>
    <scope>NUCLEOTIDE SEQUENCE [LARGE SCALE GENOMIC DNA]</scope>
    <source>
        <strain evidence="9">cv. Shuchazao</strain>
        <tissue evidence="8">Leaf</tissue>
    </source>
</reference>
<accession>A0A4V3WL14</accession>
<keyword evidence="3" id="KW-0813">Transport</keyword>
<keyword evidence="2 6" id="KW-0812">Transmembrane</keyword>
<evidence type="ECO:0000256" key="6">
    <source>
        <dbReference type="SAM" id="Phobius"/>
    </source>
</evidence>
<dbReference type="STRING" id="542762.A0A4V3WL14"/>
<evidence type="ECO:0000256" key="1">
    <source>
        <dbReference type="ARBA" id="ARBA00004141"/>
    </source>
</evidence>
<dbReference type="AlphaFoldDB" id="A0A4V3WL14"/>
<evidence type="ECO:0000256" key="2">
    <source>
        <dbReference type="ARBA" id="ARBA00022692"/>
    </source>
</evidence>
<evidence type="ECO:0000313" key="9">
    <source>
        <dbReference type="Proteomes" id="UP000306102"/>
    </source>
</evidence>
<keyword evidence="3" id="KW-0029">Amino-acid transport</keyword>
<evidence type="ECO:0000259" key="7">
    <source>
        <dbReference type="Pfam" id="PF01490"/>
    </source>
</evidence>
<feature type="transmembrane region" description="Helical" evidence="6">
    <location>
        <begin position="40"/>
        <end position="60"/>
    </location>
</feature>
<keyword evidence="5 6" id="KW-0472">Membrane</keyword>
<sequence length="133" mass="14412">MRNMFKISLENDFQIMKDEKPPIETPCRFLGFDGASFSSAVFNLYTTIVGAGIMALPATLKQLGMIPGLIVIVLGAMLTEVSINVKLRFNKASKVFSYMGLVGDEFGGALTPVSSSTISNTLLIYMIIIGTIH</sequence>
<evidence type="ECO:0000256" key="5">
    <source>
        <dbReference type="ARBA" id="ARBA00023136"/>
    </source>
</evidence>
<protein>
    <recommendedName>
        <fullName evidence="7">Amino acid transporter transmembrane domain-containing protein</fullName>
    </recommendedName>
</protein>
<dbReference type="EMBL" id="SDRB02011079">
    <property type="protein sequence ID" value="THG02987.1"/>
    <property type="molecule type" value="Genomic_DNA"/>
</dbReference>
<evidence type="ECO:0000256" key="3">
    <source>
        <dbReference type="ARBA" id="ARBA00022970"/>
    </source>
</evidence>
<dbReference type="GO" id="GO:0031090">
    <property type="term" value="C:organelle membrane"/>
    <property type="evidence" value="ECO:0007669"/>
    <property type="project" value="UniProtKB-ARBA"/>
</dbReference>
<keyword evidence="4 6" id="KW-1133">Transmembrane helix</keyword>
<feature type="transmembrane region" description="Helical" evidence="6">
    <location>
        <begin position="66"/>
        <end position="85"/>
    </location>
</feature>
<keyword evidence="9" id="KW-1185">Reference proteome</keyword>
<dbReference type="PANTHER" id="PTHR22950:SF686">
    <property type="entry name" value="AMINO ACID TRANSPORTER AVT6A-LIKE"/>
    <property type="match status" value="1"/>
</dbReference>
<name>A0A4V3WL14_CAMSN</name>
<evidence type="ECO:0000313" key="8">
    <source>
        <dbReference type="EMBL" id="THG02987.1"/>
    </source>
</evidence>
<gene>
    <name evidence="8" type="ORF">TEA_028251</name>
</gene>
<dbReference type="InterPro" id="IPR013057">
    <property type="entry name" value="AA_transpt_TM"/>
</dbReference>
<dbReference type="GO" id="GO:0015179">
    <property type="term" value="F:L-amino acid transmembrane transporter activity"/>
    <property type="evidence" value="ECO:0007669"/>
    <property type="project" value="TreeGrafter"/>
</dbReference>
<evidence type="ECO:0000256" key="4">
    <source>
        <dbReference type="ARBA" id="ARBA00022989"/>
    </source>
</evidence>
<dbReference type="Proteomes" id="UP000306102">
    <property type="component" value="Unassembled WGS sequence"/>
</dbReference>
<dbReference type="PANTHER" id="PTHR22950">
    <property type="entry name" value="AMINO ACID TRANSPORTER"/>
    <property type="match status" value="1"/>
</dbReference>
<proteinExistence type="predicted"/>
<dbReference type="Pfam" id="PF01490">
    <property type="entry name" value="Aa_trans"/>
    <property type="match status" value="1"/>
</dbReference>
<comment type="subcellular location">
    <subcellularLocation>
        <location evidence="1">Membrane</location>
        <topology evidence="1">Multi-pass membrane protein</topology>
    </subcellularLocation>
</comment>
<feature type="domain" description="Amino acid transporter transmembrane" evidence="7">
    <location>
        <begin position="34"/>
        <end position="129"/>
    </location>
</feature>
<comment type="caution">
    <text evidence="8">The sequence shown here is derived from an EMBL/GenBank/DDBJ whole genome shotgun (WGS) entry which is preliminary data.</text>
</comment>
<organism evidence="8 9">
    <name type="scientific">Camellia sinensis var. sinensis</name>
    <name type="common">China tea</name>
    <dbReference type="NCBI Taxonomy" id="542762"/>
    <lineage>
        <taxon>Eukaryota</taxon>
        <taxon>Viridiplantae</taxon>
        <taxon>Streptophyta</taxon>
        <taxon>Embryophyta</taxon>
        <taxon>Tracheophyta</taxon>
        <taxon>Spermatophyta</taxon>
        <taxon>Magnoliopsida</taxon>
        <taxon>eudicotyledons</taxon>
        <taxon>Gunneridae</taxon>
        <taxon>Pentapetalae</taxon>
        <taxon>asterids</taxon>
        <taxon>Ericales</taxon>
        <taxon>Theaceae</taxon>
        <taxon>Camellia</taxon>
    </lineage>
</organism>